<evidence type="ECO:0000313" key="4">
    <source>
        <dbReference type="Proteomes" id="UP000176791"/>
    </source>
</evidence>
<protein>
    <recommendedName>
        <fullName evidence="5">Glycosyltransferase subfamily 4-like N-terminal domain-containing protein</fullName>
    </recommendedName>
</protein>
<dbReference type="GO" id="GO:0016757">
    <property type="term" value="F:glycosyltransferase activity"/>
    <property type="evidence" value="ECO:0007669"/>
    <property type="project" value="InterPro"/>
</dbReference>
<dbReference type="STRING" id="1797460.A3E73_01440"/>
<dbReference type="EMBL" id="MEZN01000045">
    <property type="protein sequence ID" value="OGD55362.1"/>
    <property type="molecule type" value="Genomic_DNA"/>
</dbReference>
<dbReference type="PANTHER" id="PTHR45947:SF3">
    <property type="entry name" value="SULFOQUINOVOSYL TRANSFERASE SQD2"/>
    <property type="match status" value="1"/>
</dbReference>
<organism evidence="3 4">
    <name type="scientific">Candidatus Beckwithbacteria bacterium RIFCSPHIGHO2_12_FULL_47_17</name>
    <dbReference type="NCBI Taxonomy" id="1797460"/>
    <lineage>
        <taxon>Bacteria</taxon>
        <taxon>Candidatus Beckwithiibacteriota</taxon>
    </lineage>
</organism>
<feature type="domain" description="Glycosyltransferase subfamily 4-like N-terminal" evidence="2">
    <location>
        <begin position="21"/>
        <end position="166"/>
    </location>
</feature>
<evidence type="ECO:0008006" key="5">
    <source>
        <dbReference type="Google" id="ProtNLM"/>
    </source>
</evidence>
<comment type="caution">
    <text evidence="3">The sequence shown here is derived from an EMBL/GenBank/DDBJ whole genome shotgun (WGS) entry which is preliminary data.</text>
</comment>
<feature type="domain" description="Glycosyl transferase family 1" evidence="1">
    <location>
        <begin position="173"/>
        <end position="324"/>
    </location>
</feature>
<dbReference type="Pfam" id="PF13439">
    <property type="entry name" value="Glyco_transf_4"/>
    <property type="match status" value="1"/>
</dbReference>
<gene>
    <name evidence="3" type="ORF">A3E73_01440</name>
</gene>
<dbReference type="InterPro" id="IPR050194">
    <property type="entry name" value="Glycosyltransferase_grp1"/>
</dbReference>
<evidence type="ECO:0000313" key="3">
    <source>
        <dbReference type="EMBL" id="OGD55362.1"/>
    </source>
</evidence>
<dbReference type="AlphaFoldDB" id="A0A1F5DJM2"/>
<sequence length="347" mass="39511">MLKPRFKICSPQLGLSPESNSGGEVYDREVISRLCQKGIKVLTLLPKNRAYQKQRNLSVEYAPIKTMYPPQVFSAFVLPYLIKTYKRERFDILRVHNPYFIGPAALIFKKIYPKVPVVASFLHLENRWLTGKFDHIITISKSTKKEIIESLHYPSEKISVAYPGVDQRFKPGEKKRVNFIIMFVGGLKKRKNPEFLLKVLAKINRPDVQLVFAGDGPLKNKLTGPNIKVTGFVPEAQKPDLYHQADVVVLPSIKEGFGMTLTEAGASGLPVVANNVWSMPEIVKDGETGFLVKLNNVDDWAQKLIQLIKDKDLRQEMGLAARKHVRKNFTWENNIKVHLKVYENLVC</sequence>
<dbReference type="InterPro" id="IPR001296">
    <property type="entry name" value="Glyco_trans_1"/>
</dbReference>
<evidence type="ECO:0000259" key="2">
    <source>
        <dbReference type="Pfam" id="PF13439"/>
    </source>
</evidence>
<name>A0A1F5DJM2_9BACT</name>
<proteinExistence type="predicted"/>
<evidence type="ECO:0000259" key="1">
    <source>
        <dbReference type="Pfam" id="PF00534"/>
    </source>
</evidence>
<dbReference type="Gene3D" id="3.40.50.2000">
    <property type="entry name" value="Glycogen Phosphorylase B"/>
    <property type="match status" value="2"/>
</dbReference>
<dbReference type="SUPFAM" id="SSF53756">
    <property type="entry name" value="UDP-Glycosyltransferase/glycogen phosphorylase"/>
    <property type="match status" value="1"/>
</dbReference>
<accession>A0A1F5DJM2</accession>
<dbReference type="Proteomes" id="UP000176791">
    <property type="component" value="Unassembled WGS sequence"/>
</dbReference>
<dbReference type="InterPro" id="IPR028098">
    <property type="entry name" value="Glyco_trans_4-like_N"/>
</dbReference>
<reference evidence="3 4" key="1">
    <citation type="journal article" date="2016" name="Nat. Commun.">
        <title>Thousands of microbial genomes shed light on interconnected biogeochemical processes in an aquifer system.</title>
        <authorList>
            <person name="Anantharaman K."/>
            <person name="Brown C.T."/>
            <person name="Hug L.A."/>
            <person name="Sharon I."/>
            <person name="Castelle C.J."/>
            <person name="Probst A.J."/>
            <person name="Thomas B.C."/>
            <person name="Singh A."/>
            <person name="Wilkins M.J."/>
            <person name="Karaoz U."/>
            <person name="Brodie E.L."/>
            <person name="Williams K.H."/>
            <person name="Hubbard S.S."/>
            <person name="Banfield J.F."/>
        </authorList>
    </citation>
    <scope>NUCLEOTIDE SEQUENCE [LARGE SCALE GENOMIC DNA]</scope>
</reference>
<dbReference type="PANTHER" id="PTHR45947">
    <property type="entry name" value="SULFOQUINOVOSYL TRANSFERASE SQD2"/>
    <property type="match status" value="1"/>
</dbReference>
<dbReference type="CDD" id="cd03801">
    <property type="entry name" value="GT4_PimA-like"/>
    <property type="match status" value="1"/>
</dbReference>
<dbReference type="Pfam" id="PF00534">
    <property type="entry name" value="Glycos_transf_1"/>
    <property type="match status" value="1"/>
</dbReference>